<dbReference type="CDD" id="cd14791">
    <property type="entry name" value="GH36"/>
    <property type="match status" value="1"/>
</dbReference>
<comment type="caution">
    <text evidence="8">The sequence shown here is derived from an EMBL/GenBank/DDBJ whole genome shotgun (WGS) entry which is preliminary data.</text>
</comment>
<sequence length="692" mass="75955">MPERPMPTSTPAPLILTAAGTSLVLDRSGDGIPQVLHWGTAVDPKDLESPESPFDPALFPTPPPWPGRPALTGIRDGSHPHLRLVRTAPVEHTAATVTVRTADEAAAVAVVTEFHLDPHGTLRRRHTVTNTATDGSTWSPSAIRGTLPLPEQATELLDLTGRWGYERVPQRTPFAYGTHLRETRQGRPGHDSATLLVAGTPGFGFRHGQVWAVHTAHSGESEHSAERHPGAGGVLAGGEILAPGELRLAQGESYTSPWIYFLHSDTGLDGISERLHRHLRARPHHPRTPRPVHLNTWEAVYFDHDLDRLKRLADRAREVGVERFVLDDGWFKGRRDDTAGLGDWYVDPKVWPQGLHPLTGHVRALGMEFGLWVEPEMVNPDSGLARAHPDWLLSAPGRTPAPVRNQQVLDLAHPEAYAYVLERLDALLTEYPIAYLKWDHNRPLKEAVHAGVAGVHAQTKAVYALLDRLRALHPRLEIESCASGGARVDLGIIERTDRVWASDTNDPVDRQHIQRWTSLLLPPELIGTHVGPPTTHVTGRTTRLSFRCATALFGHAGIEWDITGCTGQELDELRAWIAAYKRLRPLLHTGTVVRADHPDPSALLHGVVGEDRTHALFAYAQLDTPVPEFPTRLRLPGLAPEARYRIAPVLPSHTPLPPLPRTATGRALTTIGLPLPRLAPADAVILELTSPG</sequence>
<evidence type="ECO:0000256" key="3">
    <source>
        <dbReference type="ARBA" id="ARBA00022801"/>
    </source>
</evidence>
<dbReference type="InterPro" id="IPR002252">
    <property type="entry name" value="Glyco_hydro_36"/>
</dbReference>
<dbReference type="InterPro" id="IPR000111">
    <property type="entry name" value="Glyco_hydro_27/36_CS"/>
</dbReference>
<organism evidence="8 9">
    <name type="scientific">Streptomyces monticola</name>
    <dbReference type="NCBI Taxonomy" id="2666263"/>
    <lineage>
        <taxon>Bacteria</taxon>
        <taxon>Bacillati</taxon>
        <taxon>Actinomycetota</taxon>
        <taxon>Actinomycetes</taxon>
        <taxon>Kitasatosporales</taxon>
        <taxon>Streptomycetaceae</taxon>
        <taxon>Streptomyces</taxon>
    </lineage>
</organism>
<feature type="domain" description="Glycosyl hydrolase family 36 N-terminal" evidence="7">
    <location>
        <begin position="32"/>
        <end position="249"/>
    </location>
</feature>
<dbReference type="InterPro" id="IPR050985">
    <property type="entry name" value="Alpha-glycosidase_related"/>
</dbReference>
<dbReference type="InterPro" id="IPR031704">
    <property type="entry name" value="Glyco_hydro_36_N"/>
</dbReference>
<name>A0ABW2JHY4_9ACTN</name>
<evidence type="ECO:0000256" key="5">
    <source>
        <dbReference type="PIRNR" id="PIRNR005536"/>
    </source>
</evidence>
<dbReference type="Gene3D" id="3.20.20.70">
    <property type="entry name" value="Aldolase class I"/>
    <property type="match status" value="1"/>
</dbReference>
<evidence type="ECO:0000313" key="9">
    <source>
        <dbReference type="Proteomes" id="UP001596523"/>
    </source>
</evidence>
<protein>
    <recommendedName>
        <fullName evidence="2 5">Alpha-galactosidase</fullName>
        <ecNumber evidence="2 5">3.2.1.22</ecNumber>
    </recommendedName>
</protein>
<evidence type="ECO:0000313" key="8">
    <source>
        <dbReference type="EMBL" id="MFC7305704.1"/>
    </source>
</evidence>
<dbReference type="PROSITE" id="PS00512">
    <property type="entry name" value="ALPHA_GALACTOSIDASE"/>
    <property type="match status" value="1"/>
</dbReference>
<dbReference type="SUPFAM" id="SSF51445">
    <property type="entry name" value="(Trans)glycosidases"/>
    <property type="match status" value="1"/>
</dbReference>
<dbReference type="Pfam" id="PF16875">
    <property type="entry name" value="Glyco_hydro_36N"/>
    <property type="match status" value="1"/>
</dbReference>
<dbReference type="Pfam" id="PF02065">
    <property type="entry name" value="Melibiase"/>
    <property type="match status" value="1"/>
</dbReference>
<reference evidence="9" key="1">
    <citation type="journal article" date="2019" name="Int. J. Syst. Evol. Microbiol.">
        <title>The Global Catalogue of Microorganisms (GCM) 10K type strain sequencing project: providing services to taxonomists for standard genome sequencing and annotation.</title>
        <authorList>
            <consortium name="The Broad Institute Genomics Platform"/>
            <consortium name="The Broad Institute Genome Sequencing Center for Infectious Disease"/>
            <person name="Wu L."/>
            <person name="Ma J."/>
        </authorList>
    </citation>
    <scope>NUCLEOTIDE SEQUENCE [LARGE SCALE GENOMIC DNA]</scope>
    <source>
        <strain evidence="9">SYNS20</strain>
    </source>
</reference>
<evidence type="ECO:0000256" key="1">
    <source>
        <dbReference type="ARBA" id="ARBA00001255"/>
    </source>
</evidence>
<dbReference type="PRINTS" id="PR00743">
    <property type="entry name" value="GLHYDRLASE36"/>
</dbReference>
<evidence type="ECO:0000259" key="6">
    <source>
        <dbReference type="Pfam" id="PF16874"/>
    </source>
</evidence>
<dbReference type="Pfam" id="PF16874">
    <property type="entry name" value="Glyco_hydro_36C"/>
    <property type="match status" value="1"/>
</dbReference>
<dbReference type="InterPro" id="IPR013780">
    <property type="entry name" value="Glyco_hydro_b"/>
</dbReference>
<dbReference type="PANTHER" id="PTHR43053">
    <property type="entry name" value="GLYCOSIDASE FAMILY 31"/>
    <property type="match status" value="1"/>
</dbReference>
<evidence type="ECO:0000256" key="4">
    <source>
        <dbReference type="ARBA" id="ARBA00023295"/>
    </source>
</evidence>
<dbReference type="Proteomes" id="UP001596523">
    <property type="component" value="Unassembled WGS sequence"/>
</dbReference>
<dbReference type="PIRSF" id="PIRSF005536">
    <property type="entry name" value="Agal"/>
    <property type="match status" value="1"/>
</dbReference>
<gene>
    <name evidence="8" type="ORF">ACFQVC_15925</name>
</gene>
<dbReference type="EMBL" id="JBHTCF010000006">
    <property type="protein sequence ID" value="MFC7305704.1"/>
    <property type="molecule type" value="Genomic_DNA"/>
</dbReference>
<dbReference type="Gene3D" id="2.70.98.60">
    <property type="entry name" value="alpha-galactosidase from lactobacil brevis"/>
    <property type="match status" value="1"/>
</dbReference>
<evidence type="ECO:0000259" key="7">
    <source>
        <dbReference type="Pfam" id="PF16875"/>
    </source>
</evidence>
<dbReference type="PANTHER" id="PTHR43053:SF3">
    <property type="entry name" value="ALPHA-GALACTOSIDASE C-RELATED"/>
    <property type="match status" value="1"/>
</dbReference>
<keyword evidence="3 5" id="KW-0378">Hydrolase</keyword>
<evidence type="ECO:0000256" key="2">
    <source>
        <dbReference type="ARBA" id="ARBA00012755"/>
    </source>
</evidence>
<dbReference type="RefSeq" id="WP_381831078.1">
    <property type="nucleotide sequence ID" value="NZ_JBHTCF010000006.1"/>
</dbReference>
<accession>A0ABW2JHY4</accession>
<dbReference type="GO" id="GO:0004557">
    <property type="term" value="F:alpha-galactosidase activity"/>
    <property type="evidence" value="ECO:0007669"/>
    <property type="project" value="UniProtKB-EC"/>
</dbReference>
<dbReference type="Gene3D" id="2.60.40.1180">
    <property type="entry name" value="Golgi alpha-mannosidase II"/>
    <property type="match status" value="1"/>
</dbReference>
<proteinExistence type="inferred from homology"/>
<dbReference type="InterPro" id="IPR038417">
    <property type="entry name" value="Alpga-gal_N_sf"/>
</dbReference>
<feature type="domain" description="Glycosyl hydrolase family 36 C-terminal" evidence="6">
    <location>
        <begin position="607"/>
        <end position="685"/>
    </location>
</feature>
<dbReference type="InterPro" id="IPR017853">
    <property type="entry name" value="GH"/>
</dbReference>
<dbReference type="EC" id="3.2.1.22" evidence="2 5"/>
<keyword evidence="9" id="KW-1185">Reference proteome</keyword>
<dbReference type="InterPro" id="IPR031705">
    <property type="entry name" value="Glyco_hydro_36_C"/>
</dbReference>
<comment type="similarity">
    <text evidence="5">Belongs to the glycosyl hydrolase.</text>
</comment>
<dbReference type="InterPro" id="IPR013785">
    <property type="entry name" value="Aldolase_TIM"/>
</dbReference>
<comment type="catalytic activity">
    <reaction evidence="1 5">
        <text>Hydrolysis of terminal, non-reducing alpha-D-galactose residues in alpha-D-galactosides, including galactose oligosaccharides, galactomannans and galactolipids.</text>
        <dbReference type="EC" id="3.2.1.22"/>
    </reaction>
</comment>
<keyword evidence="4 5" id="KW-0326">Glycosidase</keyword>